<feature type="chain" id="PRO_5045085482" evidence="1">
    <location>
        <begin position="32"/>
        <end position="331"/>
    </location>
</feature>
<dbReference type="RefSeq" id="WP_186923373.1">
    <property type="nucleotide sequence ID" value="NZ_JACOFW010000015.1"/>
</dbReference>
<protein>
    <submittedName>
        <fullName evidence="2">TraB/GumN family protein</fullName>
    </submittedName>
</protein>
<name>A0ABR6X5S3_9BURK</name>
<proteinExistence type="predicted"/>
<evidence type="ECO:0000313" key="2">
    <source>
        <dbReference type="EMBL" id="MBC3808294.1"/>
    </source>
</evidence>
<evidence type="ECO:0000256" key="1">
    <source>
        <dbReference type="SAM" id="SignalP"/>
    </source>
</evidence>
<dbReference type="PANTHER" id="PTHR40590">
    <property type="entry name" value="CYTOPLASMIC PROTEIN-RELATED"/>
    <property type="match status" value="1"/>
</dbReference>
<sequence>MQNFRLCLNSKILAFSLTAAFSLSLPQAALAQPAQNKDIEKSAKSRTKSPAKVSGLLYAISLAPDGTPAGTGKKAKNIAYLYGSIHVAKADFYPLSTPVRKAYAQADTVVVEADITDEVANKATAAKLTYSPPDKLENHLSAPTWKTLKAMTGDLLDQFQQYHPVMVAMGLTVSVGQQLGYDPEHGIDLHFIHAAKKDKKSLMALESVQFQADVLANLSDAESDALLANTLDSFQKGEVKKEFARLSETWRAADAEGLSKILLEEGNKDIGSKKIMQKLMDERNPAMAQKIHDLMRAGKKLFIVISSGHLAGDHNLINLLKQQGLQVQQVR</sequence>
<dbReference type="EMBL" id="JACOFW010000015">
    <property type="protein sequence ID" value="MBC3808294.1"/>
    <property type="molecule type" value="Genomic_DNA"/>
</dbReference>
<evidence type="ECO:0000313" key="3">
    <source>
        <dbReference type="Proteomes" id="UP000648257"/>
    </source>
</evidence>
<organism evidence="2 3">
    <name type="scientific">Undibacterium seohonense</name>
    <dbReference type="NCBI Taxonomy" id="1344950"/>
    <lineage>
        <taxon>Bacteria</taxon>
        <taxon>Pseudomonadati</taxon>
        <taxon>Pseudomonadota</taxon>
        <taxon>Betaproteobacteria</taxon>
        <taxon>Burkholderiales</taxon>
        <taxon>Oxalobacteraceae</taxon>
        <taxon>Undibacterium</taxon>
    </lineage>
</organism>
<dbReference type="PANTHER" id="PTHR40590:SF1">
    <property type="entry name" value="CYTOPLASMIC PROTEIN"/>
    <property type="match status" value="1"/>
</dbReference>
<feature type="signal peptide" evidence="1">
    <location>
        <begin position="1"/>
        <end position="31"/>
    </location>
</feature>
<dbReference type="InterPro" id="IPR047111">
    <property type="entry name" value="YbaP-like"/>
</dbReference>
<gene>
    <name evidence="2" type="ORF">H8K52_13150</name>
</gene>
<dbReference type="Proteomes" id="UP000648257">
    <property type="component" value="Unassembled WGS sequence"/>
</dbReference>
<accession>A0ABR6X5S3</accession>
<dbReference type="Pfam" id="PF01963">
    <property type="entry name" value="TraB_PrgY_gumN"/>
    <property type="match status" value="1"/>
</dbReference>
<comment type="caution">
    <text evidence="2">The sequence shown here is derived from an EMBL/GenBank/DDBJ whole genome shotgun (WGS) entry which is preliminary data.</text>
</comment>
<dbReference type="InterPro" id="IPR002816">
    <property type="entry name" value="TraB/PrgY/GumN_fam"/>
</dbReference>
<keyword evidence="3" id="KW-1185">Reference proteome</keyword>
<dbReference type="CDD" id="cd14789">
    <property type="entry name" value="Tiki"/>
    <property type="match status" value="1"/>
</dbReference>
<keyword evidence="1" id="KW-0732">Signal</keyword>
<reference evidence="2 3" key="1">
    <citation type="submission" date="2020-08" db="EMBL/GenBank/DDBJ databases">
        <title>Novel species isolated from subtropical streams in China.</title>
        <authorList>
            <person name="Lu H."/>
        </authorList>
    </citation>
    <scope>NUCLEOTIDE SEQUENCE [LARGE SCALE GENOMIC DNA]</scope>
    <source>
        <strain evidence="2 3">KACC 16656</strain>
    </source>
</reference>